<feature type="region of interest" description="Disordered" evidence="6">
    <location>
        <begin position="106"/>
        <end position="125"/>
    </location>
</feature>
<dbReference type="EMBL" id="FZQP02000515">
    <property type="protein sequence ID" value="VVC89329.1"/>
    <property type="molecule type" value="Genomic_DNA"/>
</dbReference>
<dbReference type="GO" id="GO:0006281">
    <property type="term" value="P:DNA repair"/>
    <property type="evidence" value="ECO:0007669"/>
    <property type="project" value="UniProtKB-KW"/>
</dbReference>
<feature type="domain" description="PNK FHA" evidence="7">
    <location>
        <begin position="5"/>
        <end position="75"/>
    </location>
</feature>
<sequence length="421" mass="47932">MTRQCFLKCLLDSHAPIKLPHNVETFVGRSKLTLIKDQACSRKQLILKADCDQCLLEVKQIGINPSGLDGYALKKDGLYKIKHGSKIEILLNQYFHLVEFDPPPDDYEVPNQGNKRKKDTISPERQNKLIKIDNKNSVLVSMEDKWEDFENREVYVFTSKGVKSSSKIAAFDMDGTLIKTKSGKVHPVDTKDWQIIFPSVPSKLAEKFEDGYKVIILSNQSPIGSGRVKIEDFKIKIENIVSKLGIPIQVFFATGKGFYRKPAPGMWNILSKEKNDNILIDMEKSFYCGDAAGRNANWAPGKKKDFSMADILFAENLGLKFFTPEQYFLGHSIANVPKSRPEFIPKDLKPTTFDGKLIICRDVLGSWQKCSTEATKFLKFLISKFVEPSKSEGFQDVINVKFNPTFEDKEAERVYRMFLLE</sequence>
<dbReference type="FunFam" id="3.40.50.1000:FF:000078">
    <property type="entry name" value="Bifunctional polynucleotide phosphatase/kinase"/>
    <property type="match status" value="1"/>
</dbReference>
<reference evidence="8 9" key="1">
    <citation type="submission" date="2017-07" db="EMBL/GenBank/DDBJ databases">
        <authorList>
            <person name="Talla V."/>
            <person name="Backstrom N."/>
        </authorList>
    </citation>
    <scope>NUCLEOTIDE SEQUENCE [LARGE SCALE GENOMIC DNA]</scope>
</reference>
<dbReference type="InterPro" id="IPR041388">
    <property type="entry name" value="FHA_2"/>
</dbReference>
<evidence type="ECO:0000256" key="6">
    <source>
        <dbReference type="SAM" id="MobiDB-lite"/>
    </source>
</evidence>
<name>A0A5E4PWM3_9NEOP</name>
<dbReference type="Gene3D" id="3.40.50.1000">
    <property type="entry name" value="HAD superfamily/HAD-like"/>
    <property type="match status" value="1"/>
</dbReference>
<dbReference type="GO" id="GO:0003690">
    <property type="term" value="F:double-stranded DNA binding"/>
    <property type="evidence" value="ECO:0007669"/>
    <property type="project" value="TreeGrafter"/>
</dbReference>
<dbReference type="InterPro" id="IPR006549">
    <property type="entry name" value="HAD-SF_hydro_IIIA"/>
</dbReference>
<dbReference type="Pfam" id="PF17913">
    <property type="entry name" value="FHA_2"/>
    <property type="match status" value="1"/>
</dbReference>
<dbReference type="Proteomes" id="UP000324832">
    <property type="component" value="Unassembled WGS sequence"/>
</dbReference>
<proteinExistence type="predicted"/>
<keyword evidence="2" id="KW-0227">DNA damage</keyword>
<dbReference type="NCBIfam" id="TIGR01662">
    <property type="entry name" value="HAD-SF-IIIA"/>
    <property type="match status" value="1"/>
</dbReference>
<evidence type="ECO:0000259" key="7">
    <source>
        <dbReference type="Pfam" id="PF17913"/>
    </source>
</evidence>
<dbReference type="PANTHER" id="PTHR12083">
    <property type="entry name" value="BIFUNCTIONAL POLYNUCLEOTIDE PHOSPHATASE/KINASE"/>
    <property type="match status" value="1"/>
</dbReference>
<protein>
    <recommendedName>
        <fullName evidence="7">PNK FHA domain-containing protein</fullName>
    </recommendedName>
</protein>
<dbReference type="InterPro" id="IPR036412">
    <property type="entry name" value="HAD-like_sf"/>
</dbReference>
<evidence type="ECO:0000256" key="4">
    <source>
        <dbReference type="ARBA" id="ARBA00023204"/>
    </source>
</evidence>
<evidence type="ECO:0000256" key="5">
    <source>
        <dbReference type="ARBA" id="ARBA00023242"/>
    </source>
</evidence>
<comment type="subcellular location">
    <subcellularLocation>
        <location evidence="1">Nucleus</location>
    </subcellularLocation>
</comment>
<gene>
    <name evidence="8" type="ORF">LSINAPIS_LOCUS2474</name>
</gene>
<dbReference type="SUPFAM" id="SSF49879">
    <property type="entry name" value="SMAD/FHA domain"/>
    <property type="match status" value="1"/>
</dbReference>
<accession>A0A5E4PWM3</accession>
<feature type="non-terminal residue" evidence="8">
    <location>
        <position position="421"/>
    </location>
</feature>
<dbReference type="GO" id="GO:0005634">
    <property type="term" value="C:nucleus"/>
    <property type="evidence" value="ECO:0007669"/>
    <property type="project" value="UniProtKB-SubCell"/>
</dbReference>
<dbReference type="InterPro" id="IPR023214">
    <property type="entry name" value="HAD_sf"/>
</dbReference>
<keyword evidence="9" id="KW-1185">Reference proteome</keyword>
<dbReference type="GO" id="GO:0046404">
    <property type="term" value="F:ATP-dependent polydeoxyribonucleotide 5'-hydroxyl-kinase activity"/>
    <property type="evidence" value="ECO:0007669"/>
    <property type="project" value="TreeGrafter"/>
</dbReference>
<evidence type="ECO:0000313" key="8">
    <source>
        <dbReference type="EMBL" id="VVC89329.1"/>
    </source>
</evidence>
<dbReference type="PANTHER" id="PTHR12083:SF9">
    <property type="entry name" value="BIFUNCTIONAL POLYNUCLEOTIDE PHOSPHATASE_KINASE"/>
    <property type="match status" value="1"/>
</dbReference>
<dbReference type="InterPro" id="IPR006551">
    <property type="entry name" value="Polynucleotide_phosphatase"/>
</dbReference>
<dbReference type="CDD" id="cd01625">
    <property type="entry name" value="HAD_PNP"/>
    <property type="match status" value="1"/>
</dbReference>
<keyword evidence="5" id="KW-0539">Nucleus</keyword>
<evidence type="ECO:0000256" key="3">
    <source>
        <dbReference type="ARBA" id="ARBA00022801"/>
    </source>
</evidence>
<evidence type="ECO:0000313" key="9">
    <source>
        <dbReference type="Proteomes" id="UP000324832"/>
    </source>
</evidence>
<dbReference type="InterPro" id="IPR013954">
    <property type="entry name" value="PNK3P"/>
</dbReference>
<keyword evidence="4" id="KW-0234">DNA repair</keyword>
<dbReference type="AlphaFoldDB" id="A0A5E4PWM3"/>
<evidence type="ECO:0000256" key="2">
    <source>
        <dbReference type="ARBA" id="ARBA00022763"/>
    </source>
</evidence>
<organism evidence="8 9">
    <name type="scientific">Leptidea sinapis</name>
    <dbReference type="NCBI Taxonomy" id="189913"/>
    <lineage>
        <taxon>Eukaryota</taxon>
        <taxon>Metazoa</taxon>
        <taxon>Ecdysozoa</taxon>
        <taxon>Arthropoda</taxon>
        <taxon>Hexapoda</taxon>
        <taxon>Insecta</taxon>
        <taxon>Pterygota</taxon>
        <taxon>Neoptera</taxon>
        <taxon>Endopterygota</taxon>
        <taxon>Lepidoptera</taxon>
        <taxon>Glossata</taxon>
        <taxon>Ditrysia</taxon>
        <taxon>Papilionoidea</taxon>
        <taxon>Pieridae</taxon>
        <taxon>Dismorphiinae</taxon>
        <taxon>Leptidea</taxon>
    </lineage>
</organism>
<dbReference type="Pfam" id="PF08645">
    <property type="entry name" value="PNK3P"/>
    <property type="match status" value="1"/>
</dbReference>
<keyword evidence="3" id="KW-0378">Hydrolase</keyword>
<evidence type="ECO:0000256" key="1">
    <source>
        <dbReference type="ARBA" id="ARBA00004123"/>
    </source>
</evidence>
<dbReference type="InterPro" id="IPR008984">
    <property type="entry name" value="SMAD_FHA_dom_sf"/>
</dbReference>
<dbReference type="Gene3D" id="2.60.200.20">
    <property type="match status" value="1"/>
</dbReference>
<dbReference type="SUPFAM" id="SSF56784">
    <property type="entry name" value="HAD-like"/>
    <property type="match status" value="1"/>
</dbReference>
<dbReference type="GO" id="GO:0046403">
    <property type="term" value="F:polynucleotide 3'-phosphatase activity"/>
    <property type="evidence" value="ECO:0007669"/>
    <property type="project" value="TreeGrafter"/>
</dbReference>
<dbReference type="NCBIfam" id="TIGR01664">
    <property type="entry name" value="DNA-3'-Pase"/>
    <property type="match status" value="1"/>
</dbReference>